<accession>A0A7G2CL40</accession>
<keyword evidence="3" id="KW-1185">Reference proteome</keyword>
<dbReference type="AlphaFoldDB" id="A0A7G2CL40"/>
<name>A0A7G2CL40_9TRYP</name>
<feature type="compositionally biased region" description="Basic and acidic residues" evidence="1">
    <location>
        <begin position="116"/>
        <end position="136"/>
    </location>
</feature>
<gene>
    <name evidence="2" type="ORF">ADEAN_000678800</name>
</gene>
<reference evidence="2 3" key="1">
    <citation type="submission" date="2020-08" db="EMBL/GenBank/DDBJ databases">
        <authorList>
            <person name="Newling K."/>
            <person name="Davey J."/>
            <person name="Forrester S."/>
        </authorList>
    </citation>
    <scope>NUCLEOTIDE SEQUENCE [LARGE SCALE GENOMIC DNA]</scope>
    <source>
        <strain evidence="3">Crithidia deanei Carvalho (ATCC PRA-265)</strain>
    </source>
</reference>
<dbReference type="VEuPathDB" id="TriTrypDB:ADEAN_000678800"/>
<evidence type="ECO:0000256" key="1">
    <source>
        <dbReference type="SAM" id="MobiDB-lite"/>
    </source>
</evidence>
<feature type="region of interest" description="Disordered" evidence="1">
    <location>
        <begin position="110"/>
        <end position="136"/>
    </location>
</feature>
<protein>
    <submittedName>
        <fullName evidence="2">Uncharacterized protein</fullName>
    </submittedName>
</protein>
<sequence length="136" mass="15483">MSITNCYRSRLPFRTKDAEWENYCLSFKEGDYLRVILTEKITTHTNNNNTNNVPPCHWCIAQDEEGGVGLAPLYALYKTQETSEKMASAVTSLWDTLLADYVPKTQQRAGTNIVKKGSDENCEPRRTTGEARDMRV</sequence>
<evidence type="ECO:0000313" key="3">
    <source>
        <dbReference type="Proteomes" id="UP000515908"/>
    </source>
</evidence>
<dbReference type="EMBL" id="LR877157">
    <property type="protein sequence ID" value="CAD2219283.1"/>
    <property type="molecule type" value="Genomic_DNA"/>
</dbReference>
<dbReference type="Proteomes" id="UP000515908">
    <property type="component" value="Chromosome 13"/>
</dbReference>
<proteinExistence type="predicted"/>
<evidence type="ECO:0000313" key="2">
    <source>
        <dbReference type="EMBL" id="CAD2219283.1"/>
    </source>
</evidence>
<organism evidence="2 3">
    <name type="scientific">Angomonas deanei</name>
    <dbReference type="NCBI Taxonomy" id="59799"/>
    <lineage>
        <taxon>Eukaryota</taxon>
        <taxon>Discoba</taxon>
        <taxon>Euglenozoa</taxon>
        <taxon>Kinetoplastea</taxon>
        <taxon>Metakinetoplastina</taxon>
        <taxon>Trypanosomatida</taxon>
        <taxon>Trypanosomatidae</taxon>
        <taxon>Strigomonadinae</taxon>
        <taxon>Angomonas</taxon>
    </lineage>
</organism>